<dbReference type="OrthoDB" id="163447at2"/>
<protein>
    <submittedName>
        <fullName evidence="2">Gas vesicle synthesis protein GvpO</fullName>
    </submittedName>
</protein>
<accession>A0A1T4LW45</accession>
<proteinExistence type="predicted"/>
<dbReference type="InterPro" id="IPR008634">
    <property type="entry name" value="Gas-vesicle_GvpO"/>
</dbReference>
<dbReference type="STRING" id="225324.SAMN02745126_01741"/>
<dbReference type="Proteomes" id="UP000190092">
    <property type="component" value="Unassembled WGS sequence"/>
</dbReference>
<dbReference type="EMBL" id="FUWJ01000001">
    <property type="protein sequence ID" value="SJZ58674.1"/>
    <property type="molecule type" value="Genomic_DNA"/>
</dbReference>
<evidence type="ECO:0000313" key="3">
    <source>
        <dbReference type="Proteomes" id="UP000190092"/>
    </source>
</evidence>
<dbReference type="GO" id="GO:0031412">
    <property type="term" value="P:gas vesicle organization"/>
    <property type="evidence" value="ECO:0007669"/>
    <property type="project" value="InterPro"/>
</dbReference>
<sequence length="119" mass="13449">MTERTDIATPSSPRPEALESKEPPPVRTRKRQAFSTAVAIIARARDELQHLTGYKVDSVSAFERTDDGWRLSVTVVELRRIPSATDVLASYEVILDETGDIVTYHRGSRYFRDQVGQDQ</sequence>
<organism evidence="2 3">
    <name type="scientific">Enhydrobacter aerosaccus</name>
    <dbReference type="NCBI Taxonomy" id="225324"/>
    <lineage>
        <taxon>Bacteria</taxon>
        <taxon>Pseudomonadati</taxon>
        <taxon>Pseudomonadota</taxon>
        <taxon>Alphaproteobacteria</taxon>
        <taxon>Hyphomicrobiales</taxon>
        <taxon>Enhydrobacter</taxon>
    </lineage>
</organism>
<dbReference type="AlphaFoldDB" id="A0A1T4LW45"/>
<gene>
    <name evidence="2" type="ORF">SAMN02745126_01741</name>
</gene>
<evidence type="ECO:0000256" key="1">
    <source>
        <dbReference type="SAM" id="MobiDB-lite"/>
    </source>
</evidence>
<name>A0A1T4LW45_9HYPH</name>
<keyword evidence="3" id="KW-1185">Reference proteome</keyword>
<feature type="region of interest" description="Disordered" evidence="1">
    <location>
        <begin position="1"/>
        <end position="31"/>
    </location>
</feature>
<reference evidence="3" key="1">
    <citation type="submission" date="2017-02" db="EMBL/GenBank/DDBJ databases">
        <authorList>
            <person name="Varghese N."/>
            <person name="Submissions S."/>
        </authorList>
    </citation>
    <scope>NUCLEOTIDE SEQUENCE [LARGE SCALE GENOMIC DNA]</scope>
    <source>
        <strain evidence="3">ATCC 27094</strain>
    </source>
</reference>
<dbReference type="RefSeq" id="WP_085933337.1">
    <property type="nucleotide sequence ID" value="NZ_FUWJ01000001.1"/>
</dbReference>
<evidence type="ECO:0000313" key="2">
    <source>
        <dbReference type="EMBL" id="SJZ58674.1"/>
    </source>
</evidence>
<dbReference type="Pfam" id="PF05800">
    <property type="entry name" value="GvpO"/>
    <property type="match status" value="1"/>
</dbReference>